<dbReference type="Pfam" id="PF00041">
    <property type="entry name" value="fn3"/>
    <property type="match status" value="6"/>
</dbReference>
<feature type="domain" description="Ig-like" evidence="13">
    <location>
        <begin position="134"/>
        <end position="230"/>
    </location>
</feature>
<feature type="compositionally biased region" description="Low complexity" evidence="11">
    <location>
        <begin position="1164"/>
        <end position="1175"/>
    </location>
</feature>
<dbReference type="Pfam" id="PF13927">
    <property type="entry name" value="Ig_3"/>
    <property type="match status" value="2"/>
</dbReference>
<evidence type="ECO:0000256" key="12">
    <source>
        <dbReference type="SAM" id="Phobius"/>
    </source>
</evidence>
<dbReference type="SMART" id="SM00408">
    <property type="entry name" value="IGc2"/>
    <property type="match status" value="4"/>
</dbReference>
<feature type="transmembrane region" description="Helical" evidence="12">
    <location>
        <begin position="20"/>
        <end position="38"/>
    </location>
</feature>
<feature type="region of interest" description="Disordered" evidence="11">
    <location>
        <begin position="1159"/>
        <end position="1183"/>
    </location>
</feature>
<dbReference type="FunFam" id="2.60.40.10:FF:000004">
    <property type="entry name" value="DCC isoform 1"/>
    <property type="match status" value="1"/>
</dbReference>
<dbReference type="InterPro" id="IPR010560">
    <property type="entry name" value="Neogenin_C"/>
</dbReference>
<dbReference type="InterPro" id="IPR003961">
    <property type="entry name" value="FN3_dom"/>
</dbReference>
<evidence type="ECO:0000256" key="7">
    <source>
        <dbReference type="ARBA" id="ARBA00023136"/>
    </source>
</evidence>
<feature type="domain" description="Fibronectin type-III" evidence="14">
    <location>
        <begin position="869"/>
        <end position="964"/>
    </location>
</feature>
<dbReference type="InterPro" id="IPR013783">
    <property type="entry name" value="Ig-like_fold"/>
</dbReference>
<dbReference type="PRINTS" id="PR00014">
    <property type="entry name" value="FNTYPEIII"/>
</dbReference>
<keyword evidence="15" id="KW-1185">Reference proteome</keyword>
<dbReference type="GO" id="GO:0098609">
    <property type="term" value="P:cell-cell adhesion"/>
    <property type="evidence" value="ECO:0007669"/>
    <property type="project" value="TreeGrafter"/>
</dbReference>
<proteinExistence type="inferred from homology"/>
<keyword evidence="6 12" id="KW-1133">Transmembrane helix</keyword>
<dbReference type="GO" id="GO:0016020">
    <property type="term" value="C:membrane"/>
    <property type="evidence" value="ECO:0007669"/>
    <property type="project" value="UniProtKB-SubCell"/>
</dbReference>
<keyword evidence="8" id="KW-1015">Disulfide bond</keyword>
<dbReference type="KEGG" id="osn:115216496"/>
<feature type="compositionally biased region" description="Polar residues" evidence="11">
    <location>
        <begin position="1325"/>
        <end position="1339"/>
    </location>
</feature>
<dbReference type="Pfam" id="PF07679">
    <property type="entry name" value="I-set"/>
    <property type="match status" value="2"/>
</dbReference>
<dbReference type="SUPFAM" id="SSF49265">
    <property type="entry name" value="Fibronectin type III"/>
    <property type="match status" value="4"/>
</dbReference>
<evidence type="ECO:0000259" key="13">
    <source>
        <dbReference type="PROSITE" id="PS50835"/>
    </source>
</evidence>
<feature type="domain" description="Fibronectin type-III" evidence="14">
    <location>
        <begin position="664"/>
        <end position="758"/>
    </location>
</feature>
<feature type="compositionally biased region" description="Basic and acidic residues" evidence="11">
    <location>
        <begin position="1102"/>
        <end position="1111"/>
    </location>
</feature>
<feature type="domain" description="Fibronectin type-III" evidence="14">
    <location>
        <begin position="460"/>
        <end position="564"/>
    </location>
</feature>
<feature type="domain" description="Fibronectin type-III" evidence="14">
    <location>
        <begin position="969"/>
        <end position="1066"/>
    </location>
</feature>
<evidence type="ECO:0000259" key="14">
    <source>
        <dbReference type="PROSITE" id="PS50853"/>
    </source>
</evidence>
<feature type="domain" description="Ig-like" evidence="13">
    <location>
        <begin position="339"/>
        <end position="424"/>
    </location>
</feature>
<organism evidence="15 16">
    <name type="scientific">Octopus sinensis</name>
    <name type="common">East Asian common octopus</name>
    <dbReference type="NCBI Taxonomy" id="2607531"/>
    <lineage>
        <taxon>Eukaryota</taxon>
        <taxon>Metazoa</taxon>
        <taxon>Spiralia</taxon>
        <taxon>Lophotrochozoa</taxon>
        <taxon>Mollusca</taxon>
        <taxon>Cephalopoda</taxon>
        <taxon>Coleoidea</taxon>
        <taxon>Octopodiformes</taxon>
        <taxon>Octopoda</taxon>
        <taxon>Incirrata</taxon>
        <taxon>Octopodidae</taxon>
        <taxon>Octopus</taxon>
    </lineage>
</organism>
<dbReference type="FunFam" id="2.60.40.10:FF:000036">
    <property type="entry name" value="receptor-type tyrosine-protein phosphatase delta isoform X1"/>
    <property type="match status" value="1"/>
</dbReference>
<feature type="region of interest" description="Disordered" evidence="11">
    <location>
        <begin position="1090"/>
        <end position="1119"/>
    </location>
</feature>
<keyword evidence="4" id="KW-0732">Signal</keyword>
<dbReference type="PROSITE" id="PS50853">
    <property type="entry name" value="FN3"/>
    <property type="match status" value="6"/>
</dbReference>
<feature type="domain" description="Ig-like" evidence="13">
    <location>
        <begin position="48"/>
        <end position="132"/>
    </location>
</feature>
<feature type="domain" description="Fibronectin type-III" evidence="14">
    <location>
        <begin position="569"/>
        <end position="659"/>
    </location>
</feature>
<dbReference type="InterPro" id="IPR036179">
    <property type="entry name" value="Ig-like_dom_sf"/>
</dbReference>
<feature type="region of interest" description="Disordered" evidence="11">
    <location>
        <begin position="1311"/>
        <end position="1339"/>
    </location>
</feature>
<name>A0A6P7SU66_9MOLL</name>
<keyword evidence="5" id="KW-0677">Repeat</keyword>
<dbReference type="PROSITE" id="PS50835">
    <property type="entry name" value="IG_LIKE"/>
    <property type="match status" value="4"/>
</dbReference>
<evidence type="ECO:0000256" key="10">
    <source>
        <dbReference type="ARBA" id="ARBA00023319"/>
    </source>
</evidence>
<dbReference type="InterPro" id="IPR013098">
    <property type="entry name" value="Ig_I-set"/>
</dbReference>
<evidence type="ECO:0000256" key="1">
    <source>
        <dbReference type="ARBA" id="ARBA00004479"/>
    </source>
</evidence>
<evidence type="ECO:0000256" key="11">
    <source>
        <dbReference type="SAM" id="MobiDB-lite"/>
    </source>
</evidence>
<dbReference type="InterPro" id="IPR003599">
    <property type="entry name" value="Ig_sub"/>
</dbReference>
<protein>
    <submittedName>
        <fullName evidence="16">Neogenin-like isoform X8</fullName>
    </submittedName>
</protein>
<sequence>MAKIGLKLLPESRWTVSRSFFSVTLTFIWTIGFLTLTVKGSSVHFRKFHFTVEPSDVVTNRGEDIQLHCNAQHGYNKTNIFWKKDNELLHTRQQLKNGSLYIQNVQHSKSNVGDVGEYQCFAEVPSVGTIISKPAHVQIAHMAKMFSITPETLKVYLGDIAMFQCSIDGIPQPKYSWYKNNVLLKRSNHIKMYSDGFLEITNVRAIDFGKYYCEAKNMNTSRRSRPAVLQENTDLESIRKGVAPSFVMKPQDAEVIRGSLLVLHCGANGIDRNDESPKITWLKGGVELDNSNKTYKIVGTGSLVIPNVQENNNGIYTCRASNMEDSIDAPASVNVLSPPQFKTKPKNAVAQVNSEQMFECDIYGVPPPKIYWMKDGKMIETDDYFKIVDHKNLRILGLLKEDEGMYQCFGKNYLGSIQASAQLVVRPHTDDSHPLTPTLTHSPTIPLGLQNLNSDSLPSEPVDLHEVIRAPSFVTLSWKPPTHTGPKDTKIISYSVFWKEKERESHKKRRRKGEIRERVMNTTSLEATIQHLKPNTVYEFRVQAYNSHGPGKAVVIEVESEEEVRVPSPPRNAIAEAVSPTSIRVKYEPPEEPNGKIRSYKIIYYEVGANKEAAIEVRGLEYVLTNLKQFRDYSFRVEAHNENGAGMSTEEFVAKTKADIPSDSPTNFTLEATSSTSIIVRWEPPPKDHQNGPIVGYKIRFKKKGSRRGKTVTTASNVKFQPLTDLEKGAEYSVRIAALSTLGIGPFTDWLFTKTYDDDLDESHVPGKPSKVRTATEANSISVRWAPPVDSSKTLVRGYTVTYGKGIPDVMRVKLGPQQRVYKIKNLQPASSYVIKVMATNKMGDGPPIYAHVKTEKESEIDLATPMMPPVGLKTIVLSSQTIVLTWTDSTLSRAQRITDNRYYTVRYSPVYNNKKYRYINSTDLNAHIDHLKPNTQYEFSVKVTKNLRKSTWSMSVVNTTQESAPGGIPRDLTPAPVEGNPLSITLSWQPPPRPNGQLTGYLIFYTTDSHQDDRDWVVHNVDGDKLSSTIKDLTPDTTYFFKMQARNNKGYGPMSPTVVYRTSKADGTGGGLVQVPDLPPDIQQFDFKYKPGRSFLPPDPNEPRGVNKEPNEDENDDSVPTNVMIIIIACVIGVTFCIAVVAVAIVICKKKEYRNKRSSGTYASPAKGKTPKAPTTKDVKPPDLWIHHDQMEMKNLDKSENRESSAPTPAPSQRCGESSKCEDSSLMDMEKRRNSLVGDPSYLSPAPDERYPRSIIRPKPIMISVDPTQPMSRDPPVSTVTAVPNGHYPGAESPQSQVAVRPVYPRTQYNTQYSTPPRVHAGDVSQTTSSLQVRAVPQQNTREKLALLDDDDSCLADTLDDPYLSRIGYVKPQQSSSPYKRPNPPVSSGPIKPRSPMPIVTPKAPDVTLKSGKEESEMQKSLSTEELTAEMANLEGLMKDLNAITQQEFEC</sequence>
<comment type="similarity">
    <text evidence="2">Belongs to the immunoglobulin superfamily. DCC family.</text>
</comment>
<dbReference type="InterPro" id="IPR007110">
    <property type="entry name" value="Ig-like_dom"/>
</dbReference>
<evidence type="ECO:0000256" key="5">
    <source>
        <dbReference type="ARBA" id="ARBA00022737"/>
    </source>
</evidence>
<evidence type="ECO:0000256" key="6">
    <source>
        <dbReference type="ARBA" id="ARBA00022989"/>
    </source>
</evidence>
<dbReference type="PANTHER" id="PTHR44170">
    <property type="entry name" value="PROTEIN SIDEKICK"/>
    <property type="match status" value="1"/>
</dbReference>
<feature type="region of interest" description="Disordered" evidence="11">
    <location>
        <begin position="1370"/>
        <end position="1424"/>
    </location>
</feature>
<feature type="compositionally biased region" description="Basic and acidic residues" evidence="11">
    <location>
        <begin position="1218"/>
        <end position="1230"/>
    </location>
</feature>
<keyword evidence="3 12" id="KW-0812">Transmembrane</keyword>
<comment type="subcellular location">
    <subcellularLocation>
        <location evidence="1">Membrane</location>
        <topology evidence="1">Single-pass type I membrane protein</topology>
    </subcellularLocation>
</comment>
<keyword evidence="9" id="KW-0325">Glycoprotein</keyword>
<dbReference type="Proteomes" id="UP000515154">
    <property type="component" value="Linkage group LG10"/>
</dbReference>
<reference evidence="16" key="1">
    <citation type="submission" date="2025-08" db="UniProtKB">
        <authorList>
            <consortium name="RefSeq"/>
        </authorList>
    </citation>
    <scope>IDENTIFICATION</scope>
</reference>
<evidence type="ECO:0000256" key="2">
    <source>
        <dbReference type="ARBA" id="ARBA00009588"/>
    </source>
</evidence>
<gene>
    <name evidence="16" type="primary">LOC115216496</name>
</gene>
<dbReference type="InterPro" id="IPR036116">
    <property type="entry name" value="FN3_sf"/>
</dbReference>
<dbReference type="InterPro" id="IPR003598">
    <property type="entry name" value="Ig_sub2"/>
</dbReference>
<feature type="domain" description="Fibronectin type-III" evidence="14">
    <location>
        <begin position="765"/>
        <end position="859"/>
    </location>
</feature>
<dbReference type="CDD" id="cd00063">
    <property type="entry name" value="FN3"/>
    <property type="match status" value="6"/>
</dbReference>
<dbReference type="Gene3D" id="2.60.40.10">
    <property type="entry name" value="Immunoglobulins"/>
    <property type="match status" value="10"/>
</dbReference>
<accession>A0A6P7SU66</accession>
<dbReference type="RefSeq" id="XP_029641779.1">
    <property type="nucleotide sequence ID" value="XM_029785919.2"/>
</dbReference>
<evidence type="ECO:0000256" key="3">
    <source>
        <dbReference type="ARBA" id="ARBA00022692"/>
    </source>
</evidence>
<evidence type="ECO:0000313" key="15">
    <source>
        <dbReference type="Proteomes" id="UP000515154"/>
    </source>
</evidence>
<dbReference type="FunFam" id="2.60.40.10:FF:000189">
    <property type="entry name" value="Neogenin isoform 3"/>
    <property type="match status" value="1"/>
</dbReference>
<dbReference type="SUPFAM" id="SSF48726">
    <property type="entry name" value="Immunoglobulin"/>
    <property type="match status" value="4"/>
</dbReference>
<feature type="transmembrane region" description="Helical" evidence="12">
    <location>
        <begin position="1124"/>
        <end position="1149"/>
    </location>
</feature>
<feature type="domain" description="Ig-like" evidence="13">
    <location>
        <begin position="244"/>
        <end position="334"/>
    </location>
</feature>
<evidence type="ECO:0000256" key="9">
    <source>
        <dbReference type="ARBA" id="ARBA00023180"/>
    </source>
</evidence>
<dbReference type="Pfam" id="PF06583">
    <property type="entry name" value="Neogenin_C"/>
    <property type="match status" value="2"/>
</dbReference>
<dbReference type="SMART" id="SM00409">
    <property type="entry name" value="IG"/>
    <property type="match status" value="4"/>
</dbReference>
<dbReference type="FunFam" id="2.60.40.10:FF:000028">
    <property type="entry name" value="Neuronal cell adhesion molecule"/>
    <property type="match status" value="1"/>
</dbReference>
<dbReference type="PANTHER" id="PTHR44170:SF54">
    <property type="entry name" value="FI24025P1"/>
    <property type="match status" value="1"/>
</dbReference>
<feature type="region of interest" description="Disordered" evidence="11">
    <location>
        <begin position="1197"/>
        <end position="1230"/>
    </location>
</feature>
<evidence type="ECO:0000313" key="16">
    <source>
        <dbReference type="RefSeq" id="XP_029641779.1"/>
    </source>
</evidence>
<dbReference type="SMART" id="SM00060">
    <property type="entry name" value="FN3"/>
    <property type="match status" value="6"/>
</dbReference>
<keyword evidence="10" id="KW-0393">Immunoglobulin domain</keyword>
<evidence type="ECO:0000256" key="4">
    <source>
        <dbReference type="ARBA" id="ARBA00022729"/>
    </source>
</evidence>
<dbReference type="FunFam" id="2.60.40.10:FF:000133">
    <property type="entry name" value="Neogenin isoform 1"/>
    <property type="match status" value="1"/>
</dbReference>
<evidence type="ECO:0000256" key="8">
    <source>
        <dbReference type="ARBA" id="ARBA00023157"/>
    </source>
</evidence>
<keyword evidence="7 12" id="KW-0472">Membrane</keyword>